<dbReference type="OrthoDB" id="1948945at2"/>
<dbReference type="PANTHER" id="PTHR38436">
    <property type="entry name" value="POLYKETIDE CYCLASE SNOAL-LIKE DOMAIN"/>
    <property type="match status" value="1"/>
</dbReference>
<comment type="caution">
    <text evidence="1">The sequence shown here is derived from an EMBL/GenBank/DDBJ whole genome shotgun (WGS) entry which is preliminary data.</text>
</comment>
<dbReference type="SUPFAM" id="SSF54427">
    <property type="entry name" value="NTF2-like"/>
    <property type="match status" value="2"/>
</dbReference>
<dbReference type="Gene3D" id="3.10.450.50">
    <property type="match status" value="2"/>
</dbReference>
<evidence type="ECO:0000313" key="1">
    <source>
        <dbReference type="EMBL" id="RXJ69981.1"/>
    </source>
</evidence>
<accession>A0A4Q0YLK1</accession>
<dbReference type="Proteomes" id="UP000290287">
    <property type="component" value="Unassembled WGS sequence"/>
</dbReference>
<dbReference type="EMBL" id="PEIB01000052">
    <property type="protein sequence ID" value="RXJ69981.1"/>
    <property type="molecule type" value="Genomic_DNA"/>
</dbReference>
<dbReference type="AlphaFoldDB" id="A0A4Q0YLK1"/>
<name>A0A4Q0YLK1_9GAMM</name>
<proteinExistence type="predicted"/>
<evidence type="ECO:0000313" key="2">
    <source>
        <dbReference type="Proteomes" id="UP000290287"/>
    </source>
</evidence>
<protein>
    <submittedName>
        <fullName evidence="1">Polyketide cyclase</fullName>
    </submittedName>
</protein>
<sequence>MSDKLQLAKQRVRDFYRQLDASRDDNILQAHEQHCSVDYHWRGCHPFNEISNMVGVAEHFWQPIHTAFRHLQRRQDVFMAGDNQLDDDDTVWVVSMGHLMGLFDQHWLGVAPPGRMAFIRYCEFVQVRFLPLGDAKICQSAMFIDIPGVMVQAGVNPFPPQTGAQLIQPGPITHTGLLFDEQSEDESEKTLSIINQMIGDLGNWDNDLSLEEELALSWHNDMIWWGPTGIGATYTIERYAKQHSGVFRNSFSERIFNGHVCKFAEGEFGGFFGWPNLTLKPSGGFMGMAASEQSFDMRVIDIYRRDGEKLAENWVFIDLLYFYYQQGIDILARNAYLSPDFQRQI</sequence>
<dbReference type="InterPro" id="IPR009959">
    <property type="entry name" value="Cyclase_SnoaL-like"/>
</dbReference>
<dbReference type="RefSeq" id="WP_129124303.1">
    <property type="nucleotide sequence ID" value="NZ_PEIB01000052.1"/>
</dbReference>
<organism evidence="1 2">
    <name type="scientific">Veronia nyctiphanis</name>
    <dbReference type="NCBI Taxonomy" id="1278244"/>
    <lineage>
        <taxon>Bacteria</taxon>
        <taxon>Pseudomonadati</taxon>
        <taxon>Pseudomonadota</taxon>
        <taxon>Gammaproteobacteria</taxon>
        <taxon>Vibrionales</taxon>
        <taxon>Vibrionaceae</taxon>
        <taxon>Veronia</taxon>
    </lineage>
</organism>
<keyword evidence="2" id="KW-1185">Reference proteome</keyword>
<dbReference type="GO" id="GO:0030638">
    <property type="term" value="P:polyketide metabolic process"/>
    <property type="evidence" value="ECO:0007669"/>
    <property type="project" value="InterPro"/>
</dbReference>
<dbReference type="PANTHER" id="PTHR38436:SF1">
    <property type="entry name" value="ESTER CYCLASE"/>
    <property type="match status" value="1"/>
</dbReference>
<dbReference type="InterPro" id="IPR032710">
    <property type="entry name" value="NTF2-like_dom_sf"/>
</dbReference>
<gene>
    <name evidence="1" type="ORF">CS022_23595</name>
</gene>
<reference evidence="1 2" key="1">
    <citation type="submission" date="2017-10" db="EMBL/GenBank/DDBJ databases">
        <title>Nyctiphanis sp. nov., isolated from the stomach of the euphausiid Nyctiphanes simplex (Hansen, 1911) in the Gulf of California.</title>
        <authorList>
            <person name="Gomez-Gil B."/>
            <person name="Aguilar-Mendez M."/>
            <person name="Lopez-Cortes A."/>
            <person name="Gomez-Gutierrez J."/>
            <person name="Roque A."/>
            <person name="Lang E."/>
            <person name="Gonzalez-Castillo A."/>
        </authorList>
    </citation>
    <scope>NUCLEOTIDE SEQUENCE [LARGE SCALE GENOMIC DNA]</scope>
    <source>
        <strain evidence="1 2">CAIM 600</strain>
    </source>
</reference>